<gene>
    <name evidence="8" type="ordered locus">MYPE4810</name>
</gene>
<protein>
    <submittedName>
        <fullName evidence="8">Oxidoreductase</fullName>
    </submittedName>
</protein>
<accession>Q8EVS8</accession>
<feature type="domain" description="NADP-dependent oxidoreductase" evidence="7">
    <location>
        <begin position="25"/>
        <end position="260"/>
    </location>
</feature>
<dbReference type="EMBL" id="BA000026">
    <property type="protein sequence ID" value="BAC44271.1"/>
    <property type="molecule type" value="Genomic_DNA"/>
</dbReference>
<feature type="site" description="Lowers pKa of active site Tyr" evidence="6">
    <location>
        <position position="78"/>
    </location>
</feature>
<dbReference type="GO" id="GO:0016616">
    <property type="term" value="F:oxidoreductase activity, acting on the CH-OH group of donors, NAD or NADP as acceptor"/>
    <property type="evidence" value="ECO:0007669"/>
    <property type="project" value="UniProtKB-ARBA"/>
</dbReference>
<dbReference type="InterPro" id="IPR020471">
    <property type="entry name" value="AKR"/>
</dbReference>
<evidence type="ECO:0000256" key="5">
    <source>
        <dbReference type="PIRSR" id="PIRSR000097-2"/>
    </source>
</evidence>
<evidence type="ECO:0000313" key="8">
    <source>
        <dbReference type="EMBL" id="BAC44271.1"/>
    </source>
</evidence>
<proteinExistence type="inferred from homology"/>
<keyword evidence="3" id="KW-0560">Oxidoreductase</keyword>
<dbReference type="PANTHER" id="PTHR43827:SF3">
    <property type="entry name" value="NADP-DEPENDENT OXIDOREDUCTASE DOMAIN-CONTAINING PROTEIN"/>
    <property type="match status" value="1"/>
</dbReference>
<dbReference type="InterPro" id="IPR018170">
    <property type="entry name" value="Aldo/ket_reductase_CS"/>
</dbReference>
<evidence type="ECO:0000259" key="7">
    <source>
        <dbReference type="Pfam" id="PF00248"/>
    </source>
</evidence>
<dbReference type="PIRSF" id="PIRSF000097">
    <property type="entry name" value="AKR"/>
    <property type="match status" value="1"/>
</dbReference>
<dbReference type="PRINTS" id="PR00069">
    <property type="entry name" value="ALDKETRDTASE"/>
</dbReference>
<dbReference type="FunCoup" id="Q8EVS8">
    <property type="interactions" value="157"/>
</dbReference>
<feature type="active site" description="Proton donor" evidence="4">
    <location>
        <position position="53"/>
    </location>
</feature>
<keyword evidence="9" id="KW-1185">Reference proteome</keyword>
<dbReference type="PANTHER" id="PTHR43827">
    <property type="entry name" value="2,5-DIKETO-D-GLUCONIC ACID REDUCTASE"/>
    <property type="match status" value="1"/>
</dbReference>
<dbReference type="InterPro" id="IPR023210">
    <property type="entry name" value="NADP_OxRdtase_dom"/>
</dbReference>
<comment type="similarity">
    <text evidence="1">Belongs to the aldo/keto reductase family.</text>
</comment>
<evidence type="ECO:0000256" key="1">
    <source>
        <dbReference type="ARBA" id="ARBA00007905"/>
    </source>
</evidence>
<dbReference type="PROSITE" id="PS00062">
    <property type="entry name" value="ALDOKETO_REDUCTASE_2"/>
    <property type="match status" value="1"/>
</dbReference>
<dbReference type="FunFam" id="3.20.20.100:FF:000015">
    <property type="entry name" value="Oxidoreductase, aldo/keto reductase family"/>
    <property type="match status" value="1"/>
</dbReference>
<dbReference type="STRING" id="272633.gene:10731597"/>
<dbReference type="CDD" id="cd19133">
    <property type="entry name" value="AKR_AKR5F1"/>
    <property type="match status" value="1"/>
</dbReference>
<evidence type="ECO:0000256" key="4">
    <source>
        <dbReference type="PIRSR" id="PIRSR000097-1"/>
    </source>
</evidence>
<dbReference type="Pfam" id="PF00248">
    <property type="entry name" value="Aldo_ket_red"/>
    <property type="match status" value="1"/>
</dbReference>
<dbReference type="SUPFAM" id="SSF51430">
    <property type="entry name" value="NAD(P)-linked oxidoreductase"/>
    <property type="match status" value="1"/>
</dbReference>
<dbReference type="HOGENOM" id="CLU_023205_0_1_14"/>
<evidence type="ECO:0000256" key="6">
    <source>
        <dbReference type="PIRSR" id="PIRSR000097-3"/>
    </source>
</evidence>
<dbReference type="Gene3D" id="3.20.20.100">
    <property type="entry name" value="NADP-dependent oxidoreductase domain"/>
    <property type="match status" value="1"/>
</dbReference>
<evidence type="ECO:0000313" key="9">
    <source>
        <dbReference type="Proteomes" id="UP000002522"/>
    </source>
</evidence>
<dbReference type="KEGG" id="mpe:MYPE4810"/>
<dbReference type="RefSeq" id="WP_011077305.1">
    <property type="nucleotide sequence ID" value="NC_004432.1"/>
</dbReference>
<organism evidence="8 9">
    <name type="scientific">Malacoplasma penetrans (strain HF-2)</name>
    <name type="common">Mycoplasma penetrans</name>
    <dbReference type="NCBI Taxonomy" id="272633"/>
    <lineage>
        <taxon>Bacteria</taxon>
        <taxon>Bacillati</taxon>
        <taxon>Mycoplasmatota</taxon>
        <taxon>Mycoplasmoidales</taxon>
        <taxon>Mycoplasmoidaceae</taxon>
        <taxon>Malacoplasma</taxon>
    </lineage>
</organism>
<evidence type="ECO:0000256" key="2">
    <source>
        <dbReference type="ARBA" id="ARBA00022857"/>
    </source>
</evidence>
<feature type="binding site" evidence="5">
    <location>
        <position position="109"/>
    </location>
    <ligand>
        <name>substrate</name>
    </ligand>
</feature>
<reference evidence="8 9" key="1">
    <citation type="journal article" date="2002" name="Nucleic Acids Res.">
        <title>The complete genomic sequence of Mycoplasma penetrans, an intracellular bacterial pathogen in humans.</title>
        <authorList>
            <person name="Sasaki Y."/>
            <person name="Ishikawa J."/>
            <person name="Yamashita A."/>
            <person name="Oshima K."/>
            <person name="Kenri T."/>
            <person name="Furuya K."/>
            <person name="Yoshino C."/>
            <person name="Horino A."/>
            <person name="Shiba T."/>
            <person name="Sasaki T."/>
            <person name="Hattori M."/>
        </authorList>
    </citation>
    <scope>NUCLEOTIDE SEQUENCE [LARGE SCALE GENOMIC DNA]</scope>
    <source>
        <strain evidence="8 9">HF-2</strain>
    </source>
</reference>
<evidence type="ECO:0000256" key="3">
    <source>
        <dbReference type="ARBA" id="ARBA00023002"/>
    </source>
</evidence>
<dbReference type="AlphaFoldDB" id="Q8EVS8"/>
<dbReference type="Proteomes" id="UP000002522">
    <property type="component" value="Chromosome"/>
</dbReference>
<keyword evidence="2" id="KW-0521">NADP</keyword>
<dbReference type="InParanoid" id="Q8EVS8"/>
<dbReference type="InterPro" id="IPR036812">
    <property type="entry name" value="NAD(P)_OxRdtase_dom_sf"/>
</dbReference>
<name>Q8EVS8_MALP2</name>
<dbReference type="eggNOG" id="COG0656">
    <property type="taxonomic scope" value="Bacteria"/>
</dbReference>
<sequence>MKTSNVKLITLNNGNKIPSIGFGVFQIPKEETADCVKKAISIGYRLIDTAQAYHNEKETGLGIKLSGVKREEIFLTTKVWVSNYERCYESVIESLKRLDTSYLDLILLHQPFGNYYKAYQDLERLYKENKVRNIGVSNFWDNRIIDLCFFNQIKPMVNQIEINPFHQRIEDRFYNDKYKVVSQAWAPFAEGKNGLFTNPTLVEIGKKYNKTPAQVILRWLVQSNVVALCKTVNESRMKENFDIFDFELSKQDLDKIVALNKQHSEFRYHHSAEGAEFYGEISNQIKIGD</sequence>